<dbReference type="Proteomes" id="UP000594195">
    <property type="component" value="Chromosome"/>
</dbReference>
<dbReference type="EMBL" id="CP040442">
    <property type="protein sequence ID" value="QOW10638.1"/>
    <property type="molecule type" value="Genomic_DNA"/>
</dbReference>
<evidence type="ECO:0000313" key="2">
    <source>
        <dbReference type="Proteomes" id="UP000594195"/>
    </source>
</evidence>
<accession>A0A7M2Y8Q2</accession>
<organism evidence="1 2">
    <name type="scientific">Kaistella flava</name>
    <name type="common">ex Peng et al. 2021</name>
    <dbReference type="NCBI Taxonomy" id="2038776"/>
    <lineage>
        <taxon>Bacteria</taxon>
        <taxon>Pseudomonadati</taxon>
        <taxon>Bacteroidota</taxon>
        <taxon>Flavobacteriia</taxon>
        <taxon>Flavobacteriales</taxon>
        <taxon>Weeksellaceae</taxon>
        <taxon>Chryseobacterium group</taxon>
        <taxon>Kaistella</taxon>
    </lineage>
</organism>
<reference evidence="1 2" key="1">
    <citation type="submission" date="2019-05" db="EMBL/GenBank/DDBJ databases">
        <title>Chryseobacterium sp. isolated from King George Island, maritime Antarctica.</title>
        <authorList>
            <person name="Peng X."/>
        </authorList>
    </citation>
    <scope>NUCLEOTIDE SEQUENCE [LARGE SCALE GENOMIC DNA]</scope>
    <source>
        <strain evidence="1 2">7-3A</strain>
    </source>
</reference>
<dbReference type="KEGG" id="kfa:Q73A0000_09755"/>
<dbReference type="AlphaFoldDB" id="A0A7M2Y8Q2"/>
<gene>
    <name evidence="1" type="ORF">Q73A0000_09755</name>
</gene>
<name>A0A7M2Y8Q2_9FLAO</name>
<sequence>MKIFLMQRRKDFNFRENILRRKVHLRRIGNAFKTDLQFFCIKAKLTEKRKWFFVLVISTNSTTIDRHNHQVKNFIILGYATCKYLCRLHFSQPLLRPTQHKKGGKTDFPKIEDLLILARKFDLGDFYVKKKANFFQHTFSTNTE</sequence>
<evidence type="ECO:0000313" key="1">
    <source>
        <dbReference type="EMBL" id="QOW10638.1"/>
    </source>
</evidence>
<proteinExistence type="predicted"/>
<protein>
    <submittedName>
        <fullName evidence="1">Uncharacterized protein</fullName>
    </submittedName>
</protein>
<dbReference type="RefSeq" id="WP_193810802.1">
    <property type="nucleotide sequence ID" value="NZ_CP040442.1"/>
</dbReference>
<keyword evidence="2" id="KW-1185">Reference proteome</keyword>